<dbReference type="InterPro" id="IPR003593">
    <property type="entry name" value="AAA+_ATPase"/>
</dbReference>
<gene>
    <name evidence="12 15" type="primary">clpB</name>
    <name evidence="15" type="ORF">I3V53_11525</name>
</gene>
<dbReference type="Gene3D" id="1.10.8.60">
    <property type="match status" value="1"/>
</dbReference>
<keyword evidence="8 11" id="KW-0143">Chaperone</keyword>
<dbReference type="EMBL" id="JADPYN010000035">
    <property type="protein sequence ID" value="MBF9304689.1"/>
    <property type="molecule type" value="Genomic_DNA"/>
</dbReference>
<dbReference type="CDD" id="cd19499">
    <property type="entry name" value="RecA-like_ClpB_Hsp104-like"/>
    <property type="match status" value="1"/>
</dbReference>
<evidence type="ECO:0000256" key="12">
    <source>
        <dbReference type="RuleBase" id="RU362034"/>
    </source>
</evidence>
<feature type="coiled-coil region" evidence="12">
    <location>
        <begin position="3"/>
        <end position="30"/>
    </location>
</feature>
<dbReference type="Pfam" id="PF10431">
    <property type="entry name" value="ClpB_D2-small"/>
    <property type="match status" value="1"/>
</dbReference>
<feature type="domain" description="Clp R" evidence="14">
    <location>
        <begin position="3"/>
        <end position="145"/>
    </location>
</feature>
<evidence type="ECO:0000256" key="3">
    <source>
        <dbReference type="ARBA" id="ARBA00022737"/>
    </source>
</evidence>
<comment type="subcellular location">
    <subcellularLocation>
        <location evidence="1 12">Cytoplasm</location>
    </subcellularLocation>
</comment>
<feature type="region of interest" description="Disordered" evidence="13">
    <location>
        <begin position="442"/>
        <end position="492"/>
    </location>
</feature>
<comment type="similarity">
    <text evidence="2 11">Belongs to the ClpA/ClpB family.</text>
</comment>
<name>A0A8I1BEW6_STAEP</name>
<dbReference type="InterPro" id="IPR027417">
    <property type="entry name" value="P-loop_NTPase"/>
</dbReference>
<evidence type="ECO:0000256" key="11">
    <source>
        <dbReference type="RuleBase" id="RU004432"/>
    </source>
</evidence>
<evidence type="ECO:0000256" key="5">
    <source>
        <dbReference type="ARBA" id="ARBA00022840"/>
    </source>
</evidence>
<dbReference type="Pfam" id="PF07724">
    <property type="entry name" value="AAA_2"/>
    <property type="match status" value="1"/>
</dbReference>
<keyword evidence="4 11" id="KW-0547">Nucleotide-binding</keyword>
<evidence type="ECO:0000313" key="15">
    <source>
        <dbReference type="EMBL" id="MBF9304689.1"/>
    </source>
</evidence>
<reference evidence="15" key="1">
    <citation type="submission" date="2020-11" db="EMBL/GenBank/DDBJ databases">
        <title>Molecular epidemiology and genomic profiles of multidrug-resistant bacteria collected from clinical sources in South Africa.</title>
        <authorList>
            <person name="Asante J."/>
            <person name="Amoako D.G."/>
        </authorList>
    </citation>
    <scope>NUCLEOTIDE SEQUENCE</scope>
    <source>
        <strain evidence="15">C68</strain>
    </source>
</reference>
<evidence type="ECO:0000256" key="13">
    <source>
        <dbReference type="SAM" id="MobiDB-lite"/>
    </source>
</evidence>
<dbReference type="Gene3D" id="3.40.50.300">
    <property type="entry name" value="P-loop containing nucleotide triphosphate hydrolases"/>
    <property type="match status" value="3"/>
</dbReference>
<sequence>MDINQMTYKVQEALQKAIELSKENELQNIEIEAILKGTLEEDESLFKSILERANIDTDQLNQAYSEKLKHYPSVQGDNVQYGQYIGSKANELLNKAESYMKEYEDEYISMEHILRAAMDIDETTQQFVGNKEEVVKEIITKVRGGNHVTSQNPEVNYEALEKYGRDLVEEVRQGKMDPVIGRDEEIRNTIRILSRKTKNNPVLIGEPGVGKTAIVEGLAQRIVRKDVPESLLDKTIFELDLSALVAGAKFRGEFEERLKAVLKEVKESDGRIILFIDEIHMLVGAGKTDGAMDAGNMLKPMLARGELHCIGATTLNEYREYIEKDSALERRFQKVGVSEPDVEDTISILRGLKERYEVYHGVRIQDRALVAAAELSDRYITDRFLPDKAIDLVDQACATIRTEMGSNPTELDQVNRRVMQLEIEESALKNESDNASKHRLEELQEELSNEKEKQASLQSRVEQEKEKIAKVQEKRAELDRSRQALEDAQTESNYEKAAELQYGTIPQLEKELKEYEEAFHDEQGDNERMIREVVSDEEIGDIVSQWTGIPVSKLVETEREKLLNLSDILHERVVGQDKAVDLVSDAVVRARAGIKDPNRPIGSFLFLGPTGVGKTELAKSLASSLFDSEKHMIRIDMSEYMEKHSVSRLIGAPPGYVGHDEGGQLTEAVRRNPYSVILLDEVEKAHSDVFNVLLQILDEGRLTDSKGRSVDFKNTIIIMTSNIGSQILLENVKDSGEITESTEKAVMDSLHAFFKPEILNRMDDIVLFKPLSINDMSMIVDKILTQLNIRLMDQRISIEVSDEAKKWLGEEAYEPQFGARPLKRFVQRQIETPLARMMIKENMPEGTKVNVDLNDSQELTFDVQKPSAE</sequence>
<dbReference type="InterPro" id="IPR001270">
    <property type="entry name" value="ClpA/B"/>
</dbReference>
<dbReference type="SMART" id="SM00382">
    <property type="entry name" value="AAA"/>
    <property type="match status" value="2"/>
</dbReference>
<dbReference type="FunFam" id="3.40.50.300:FF:000120">
    <property type="entry name" value="ATP-dependent chaperone ClpB"/>
    <property type="match status" value="1"/>
</dbReference>
<dbReference type="InterPro" id="IPR004176">
    <property type="entry name" value="Clp_R_N"/>
</dbReference>
<dbReference type="InterPro" id="IPR017730">
    <property type="entry name" value="Chaperonin_ClpB"/>
</dbReference>
<keyword evidence="6 12" id="KW-0346">Stress response</keyword>
<dbReference type="PROSITE" id="PS00870">
    <property type="entry name" value="CLPAB_1"/>
    <property type="match status" value="1"/>
</dbReference>
<dbReference type="GO" id="GO:0042026">
    <property type="term" value="P:protein refolding"/>
    <property type="evidence" value="ECO:0007669"/>
    <property type="project" value="UniProtKB-UniRule"/>
</dbReference>
<dbReference type="InterPro" id="IPR019489">
    <property type="entry name" value="Clp_ATPase_C"/>
</dbReference>
<keyword evidence="7 12" id="KW-0175">Coiled coil</keyword>
<keyword evidence="12" id="KW-0963">Cytoplasm</keyword>
<comment type="subunit">
    <text evidence="9">Homohexamer. The oligomerization is ATP-dependent.</text>
</comment>
<keyword evidence="5 11" id="KW-0067">ATP-binding</keyword>
<dbReference type="PANTHER" id="PTHR11638:SF18">
    <property type="entry name" value="HEAT SHOCK PROTEIN 104"/>
    <property type="match status" value="1"/>
</dbReference>
<dbReference type="Pfam" id="PF17871">
    <property type="entry name" value="AAA_lid_9"/>
    <property type="match status" value="1"/>
</dbReference>
<dbReference type="PROSITE" id="PS00871">
    <property type="entry name" value="CLPAB_2"/>
    <property type="match status" value="1"/>
</dbReference>
<dbReference type="Pfam" id="PF00004">
    <property type="entry name" value="AAA"/>
    <property type="match status" value="1"/>
</dbReference>
<feature type="compositionally biased region" description="Basic and acidic residues" evidence="13">
    <location>
        <begin position="461"/>
        <end position="485"/>
    </location>
</feature>
<dbReference type="PROSITE" id="PS51903">
    <property type="entry name" value="CLP_R"/>
    <property type="match status" value="1"/>
</dbReference>
<evidence type="ECO:0000259" key="14">
    <source>
        <dbReference type="PROSITE" id="PS51903"/>
    </source>
</evidence>
<dbReference type="RefSeq" id="WP_048761195.1">
    <property type="nucleotide sequence ID" value="NZ_JADPYN010000035.1"/>
</dbReference>
<accession>A0A8I1BEW6</accession>
<dbReference type="GO" id="GO:0016887">
    <property type="term" value="F:ATP hydrolysis activity"/>
    <property type="evidence" value="ECO:0007669"/>
    <property type="project" value="InterPro"/>
</dbReference>
<feature type="compositionally biased region" description="Basic and acidic residues" evidence="13">
    <location>
        <begin position="442"/>
        <end position="454"/>
    </location>
</feature>
<dbReference type="InterPro" id="IPR018368">
    <property type="entry name" value="ClpA/B_CS1"/>
</dbReference>
<keyword evidence="3 10" id="KW-0677">Repeat</keyword>
<evidence type="ECO:0000256" key="8">
    <source>
        <dbReference type="ARBA" id="ARBA00023186"/>
    </source>
</evidence>
<dbReference type="FunFam" id="3.40.50.300:FF:000025">
    <property type="entry name" value="ATP-dependent Clp protease subunit"/>
    <property type="match status" value="1"/>
</dbReference>
<evidence type="ECO:0000256" key="10">
    <source>
        <dbReference type="PROSITE-ProRule" id="PRU01251"/>
    </source>
</evidence>
<comment type="function">
    <text evidence="12">Part of a stress-induced multi-chaperone system, it is involved in the recovery of the cell from heat-induced damage, in cooperation with DnaK, DnaJ and GrpE.</text>
</comment>
<dbReference type="Pfam" id="PF02861">
    <property type="entry name" value="Clp_N"/>
    <property type="match status" value="1"/>
</dbReference>
<organism evidence="15 16">
    <name type="scientific">Staphylococcus epidermidis</name>
    <dbReference type="NCBI Taxonomy" id="1282"/>
    <lineage>
        <taxon>Bacteria</taxon>
        <taxon>Bacillati</taxon>
        <taxon>Bacillota</taxon>
        <taxon>Bacilli</taxon>
        <taxon>Bacillales</taxon>
        <taxon>Staphylococcaceae</taxon>
        <taxon>Staphylococcus</taxon>
    </lineage>
</organism>
<dbReference type="InterPro" id="IPR003959">
    <property type="entry name" value="ATPase_AAA_core"/>
</dbReference>
<dbReference type="SUPFAM" id="SSF81923">
    <property type="entry name" value="Double Clp-N motif"/>
    <property type="match status" value="1"/>
</dbReference>
<dbReference type="GO" id="GO:0034605">
    <property type="term" value="P:cellular response to heat"/>
    <property type="evidence" value="ECO:0007669"/>
    <property type="project" value="TreeGrafter"/>
</dbReference>
<proteinExistence type="inferred from homology"/>
<dbReference type="GO" id="GO:0005524">
    <property type="term" value="F:ATP binding"/>
    <property type="evidence" value="ECO:0007669"/>
    <property type="project" value="UniProtKB-UniRule"/>
</dbReference>
<dbReference type="InterPro" id="IPR036628">
    <property type="entry name" value="Clp_N_dom_sf"/>
</dbReference>
<dbReference type="InterPro" id="IPR028299">
    <property type="entry name" value="ClpA/B_CS2"/>
</dbReference>
<protein>
    <recommendedName>
        <fullName evidence="12">Chaperone protein ClpB</fullName>
    </recommendedName>
</protein>
<evidence type="ECO:0000256" key="6">
    <source>
        <dbReference type="ARBA" id="ARBA00023016"/>
    </source>
</evidence>
<dbReference type="FunFam" id="3.40.50.300:FF:000010">
    <property type="entry name" value="Chaperone clpB 1, putative"/>
    <property type="match status" value="1"/>
</dbReference>
<dbReference type="Gene3D" id="1.10.1780.10">
    <property type="entry name" value="Clp, N-terminal domain"/>
    <property type="match status" value="1"/>
</dbReference>
<comment type="subunit">
    <text evidence="12">Homohexamer; The oligomerization is ATP-dependent.</text>
</comment>
<evidence type="ECO:0000256" key="7">
    <source>
        <dbReference type="ARBA" id="ARBA00023054"/>
    </source>
</evidence>
<dbReference type="InterPro" id="IPR041546">
    <property type="entry name" value="ClpA/ClpB_AAA_lid"/>
</dbReference>
<dbReference type="SMART" id="SM01086">
    <property type="entry name" value="ClpB_D2-small"/>
    <property type="match status" value="1"/>
</dbReference>
<evidence type="ECO:0000256" key="4">
    <source>
        <dbReference type="ARBA" id="ARBA00022741"/>
    </source>
</evidence>
<dbReference type="GO" id="GO:0005737">
    <property type="term" value="C:cytoplasm"/>
    <property type="evidence" value="ECO:0007669"/>
    <property type="project" value="UniProtKB-SubCell"/>
</dbReference>
<evidence type="ECO:0000256" key="2">
    <source>
        <dbReference type="ARBA" id="ARBA00008675"/>
    </source>
</evidence>
<dbReference type="NCBIfam" id="TIGR03346">
    <property type="entry name" value="chaperone_ClpB"/>
    <property type="match status" value="1"/>
</dbReference>
<dbReference type="PRINTS" id="PR00300">
    <property type="entry name" value="CLPPROTEASEA"/>
</dbReference>
<dbReference type="PANTHER" id="PTHR11638">
    <property type="entry name" value="ATP-DEPENDENT CLP PROTEASE"/>
    <property type="match status" value="1"/>
</dbReference>
<evidence type="ECO:0000256" key="1">
    <source>
        <dbReference type="ARBA" id="ARBA00004496"/>
    </source>
</evidence>
<evidence type="ECO:0000313" key="16">
    <source>
        <dbReference type="Proteomes" id="UP000622362"/>
    </source>
</evidence>
<comment type="caution">
    <text evidence="15">The sequence shown here is derived from an EMBL/GenBank/DDBJ whole genome shotgun (WGS) entry which is preliminary data.</text>
</comment>
<dbReference type="CDD" id="cd00009">
    <property type="entry name" value="AAA"/>
    <property type="match status" value="1"/>
</dbReference>
<dbReference type="InterPro" id="IPR050130">
    <property type="entry name" value="ClpA_ClpB"/>
</dbReference>
<dbReference type="Proteomes" id="UP000622362">
    <property type="component" value="Unassembled WGS sequence"/>
</dbReference>
<dbReference type="AlphaFoldDB" id="A0A8I1BEW6"/>
<dbReference type="SUPFAM" id="SSF52540">
    <property type="entry name" value="P-loop containing nucleoside triphosphate hydrolases"/>
    <property type="match status" value="2"/>
</dbReference>
<evidence type="ECO:0000256" key="9">
    <source>
        <dbReference type="ARBA" id="ARBA00026057"/>
    </source>
</evidence>